<proteinExistence type="predicted"/>
<dbReference type="EMBL" id="JBHFFA010000003">
    <property type="protein sequence ID" value="KAL2633869.1"/>
    <property type="molecule type" value="Genomic_DNA"/>
</dbReference>
<evidence type="ECO:0000313" key="1">
    <source>
        <dbReference type="EMBL" id="KAL2633869.1"/>
    </source>
</evidence>
<name>A0ABD1YTW1_9MARC</name>
<dbReference type="Proteomes" id="UP001605036">
    <property type="component" value="Unassembled WGS sequence"/>
</dbReference>
<gene>
    <name evidence="1" type="ORF">R1flu_005348</name>
</gene>
<reference evidence="1 2" key="1">
    <citation type="submission" date="2024-09" db="EMBL/GenBank/DDBJ databases">
        <title>Chromosome-scale assembly of Riccia fluitans.</title>
        <authorList>
            <person name="Paukszto L."/>
            <person name="Sawicki J."/>
            <person name="Karawczyk K."/>
            <person name="Piernik-Szablinska J."/>
            <person name="Szczecinska M."/>
            <person name="Mazdziarz M."/>
        </authorList>
    </citation>
    <scope>NUCLEOTIDE SEQUENCE [LARGE SCALE GENOMIC DNA]</scope>
    <source>
        <strain evidence="1">Rf_01</strain>
        <tissue evidence="1">Aerial parts of the thallus</tissue>
    </source>
</reference>
<sequence length="66" mass="6768">MTSIEEQCSLTGDYYSPPAVADLGITVEAGFEHGIAATTGSLLYGHGSGRISSVMEAGSLQTSEES</sequence>
<protein>
    <submittedName>
        <fullName evidence="1">Uncharacterized protein</fullName>
    </submittedName>
</protein>
<keyword evidence="2" id="KW-1185">Reference proteome</keyword>
<comment type="caution">
    <text evidence="1">The sequence shown here is derived from an EMBL/GenBank/DDBJ whole genome shotgun (WGS) entry which is preliminary data.</text>
</comment>
<dbReference type="AlphaFoldDB" id="A0ABD1YTW1"/>
<evidence type="ECO:0000313" key="2">
    <source>
        <dbReference type="Proteomes" id="UP001605036"/>
    </source>
</evidence>
<accession>A0ABD1YTW1</accession>
<organism evidence="1 2">
    <name type="scientific">Riccia fluitans</name>
    <dbReference type="NCBI Taxonomy" id="41844"/>
    <lineage>
        <taxon>Eukaryota</taxon>
        <taxon>Viridiplantae</taxon>
        <taxon>Streptophyta</taxon>
        <taxon>Embryophyta</taxon>
        <taxon>Marchantiophyta</taxon>
        <taxon>Marchantiopsida</taxon>
        <taxon>Marchantiidae</taxon>
        <taxon>Marchantiales</taxon>
        <taxon>Ricciaceae</taxon>
        <taxon>Riccia</taxon>
    </lineage>
</organism>